<protein>
    <submittedName>
        <fullName evidence="1">Uncharacterized protein</fullName>
    </submittedName>
</protein>
<proteinExistence type="predicted"/>
<gene>
    <name evidence="1" type="ORF">BDN72DRAFT_772331</name>
</gene>
<dbReference type="Proteomes" id="UP000308600">
    <property type="component" value="Unassembled WGS sequence"/>
</dbReference>
<name>A0ACD3AJW4_9AGAR</name>
<reference evidence="1 2" key="1">
    <citation type="journal article" date="2019" name="Nat. Ecol. Evol.">
        <title>Megaphylogeny resolves global patterns of mushroom evolution.</title>
        <authorList>
            <person name="Varga T."/>
            <person name="Krizsan K."/>
            <person name="Foldi C."/>
            <person name="Dima B."/>
            <person name="Sanchez-Garcia M."/>
            <person name="Sanchez-Ramirez S."/>
            <person name="Szollosi G.J."/>
            <person name="Szarkandi J.G."/>
            <person name="Papp V."/>
            <person name="Albert L."/>
            <person name="Andreopoulos W."/>
            <person name="Angelini C."/>
            <person name="Antonin V."/>
            <person name="Barry K.W."/>
            <person name="Bougher N.L."/>
            <person name="Buchanan P."/>
            <person name="Buyck B."/>
            <person name="Bense V."/>
            <person name="Catcheside P."/>
            <person name="Chovatia M."/>
            <person name="Cooper J."/>
            <person name="Damon W."/>
            <person name="Desjardin D."/>
            <person name="Finy P."/>
            <person name="Geml J."/>
            <person name="Haridas S."/>
            <person name="Hughes K."/>
            <person name="Justo A."/>
            <person name="Karasinski D."/>
            <person name="Kautmanova I."/>
            <person name="Kiss B."/>
            <person name="Kocsube S."/>
            <person name="Kotiranta H."/>
            <person name="LaButti K.M."/>
            <person name="Lechner B.E."/>
            <person name="Liimatainen K."/>
            <person name="Lipzen A."/>
            <person name="Lukacs Z."/>
            <person name="Mihaltcheva S."/>
            <person name="Morgado L.N."/>
            <person name="Niskanen T."/>
            <person name="Noordeloos M.E."/>
            <person name="Ohm R.A."/>
            <person name="Ortiz-Santana B."/>
            <person name="Ovrebo C."/>
            <person name="Racz N."/>
            <person name="Riley R."/>
            <person name="Savchenko A."/>
            <person name="Shiryaev A."/>
            <person name="Soop K."/>
            <person name="Spirin V."/>
            <person name="Szebenyi C."/>
            <person name="Tomsovsky M."/>
            <person name="Tulloss R.E."/>
            <person name="Uehling J."/>
            <person name="Grigoriev I.V."/>
            <person name="Vagvolgyi C."/>
            <person name="Papp T."/>
            <person name="Martin F.M."/>
            <person name="Miettinen O."/>
            <person name="Hibbett D.S."/>
            <person name="Nagy L.G."/>
        </authorList>
    </citation>
    <scope>NUCLEOTIDE SEQUENCE [LARGE SCALE GENOMIC DNA]</scope>
    <source>
        <strain evidence="1 2">NL-1719</strain>
    </source>
</reference>
<evidence type="ECO:0000313" key="2">
    <source>
        <dbReference type="Proteomes" id="UP000308600"/>
    </source>
</evidence>
<accession>A0ACD3AJW4</accession>
<feature type="non-terminal residue" evidence="1">
    <location>
        <position position="153"/>
    </location>
</feature>
<organism evidence="1 2">
    <name type="scientific">Pluteus cervinus</name>
    <dbReference type="NCBI Taxonomy" id="181527"/>
    <lineage>
        <taxon>Eukaryota</taxon>
        <taxon>Fungi</taxon>
        <taxon>Dikarya</taxon>
        <taxon>Basidiomycota</taxon>
        <taxon>Agaricomycotina</taxon>
        <taxon>Agaricomycetes</taxon>
        <taxon>Agaricomycetidae</taxon>
        <taxon>Agaricales</taxon>
        <taxon>Pluteineae</taxon>
        <taxon>Pluteaceae</taxon>
        <taxon>Pluteus</taxon>
    </lineage>
</organism>
<dbReference type="EMBL" id="ML208412">
    <property type="protein sequence ID" value="TFK66198.1"/>
    <property type="molecule type" value="Genomic_DNA"/>
</dbReference>
<sequence>MDWLRRFKSLPLDPRDAAKTLPLDDHDADKKKQKVFWLHGLAGSGKSSVANTIAAMAEQEEFYLSCFFCKRKRDDPELSNPKRVLPTLAYRIAQQHGGYRTALVDVLSSGSVGAGIITGDLHKQFKILFEDLVTKVESPPRAHVIVIDALDEC</sequence>
<evidence type="ECO:0000313" key="1">
    <source>
        <dbReference type="EMBL" id="TFK66198.1"/>
    </source>
</evidence>
<keyword evidence="2" id="KW-1185">Reference proteome</keyword>